<reference evidence="1" key="1">
    <citation type="submission" date="2018-01" db="EMBL/GenBank/DDBJ databases">
        <authorList>
            <person name="Krukenberg V."/>
        </authorList>
    </citation>
    <scope>NUCLEOTIDE SEQUENCE</scope>
    <source>
        <strain evidence="1">E20ANME2</strain>
    </source>
</reference>
<dbReference type="EMBL" id="PQXF01000032">
    <property type="protein sequence ID" value="PXF58798.1"/>
    <property type="molecule type" value="Genomic_DNA"/>
</dbReference>
<accession>A0AC61L0J1</accession>
<proteinExistence type="predicted"/>
<evidence type="ECO:0000313" key="2">
    <source>
        <dbReference type="Proteomes" id="UP000248329"/>
    </source>
</evidence>
<organism evidence="1 2">
    <name type="scientific">Candidatus Methanogaster sp</name>
    <dbReference type="NCBI Taxonomy" id="3386292"/>
    <lineage>
        <taxon>Archaea</taxon>
        <taxon>Methanobacteriati</taxon>
        <taxon>Methanobacteriota</taxon>
        <taxon>Stenosarchaea group</taxon>
        <taxon>Methanomicrobia</taxon>
        <taxon>Methanosarcinales</taxon>
        <taxon>ANME-2 cluster</taxon>
        <taxon>Candidatus Methanogasteraceae</taxon>
        <taxon>Candidatus Methanogaster</taxon>
    </lineage>
</organism>
<gene>
    <name evidence="1" type="ORF">C4B59_12640</name>
</gene>
<protein>
    <submittedName>
        <fullName evidence="1">Uncharacterized protein</fullName>
    </submittedName>
</protein>
<dbReference type="Proteomes" id="UP000248329">
    <property type="component" value="Unassembled WGS sequence"/>
</dbReference>
<comment type="caution">
    <text evidence="1">The sequence shown here is derived from an EMBL/GenBank/DDBJ whole genome shotgun (WGS) entry which is preliminary data.</text>
</comment>
<evidence type="ECO:0000313" key="1">
    <source>
        <dbReference type="EMBL" id="PXF58798.1"/>
    </source>
</evidence>
<name>A0AC61L0J1_9EURY</name>
<sequence>MRAFQKQYVVDGKGEKTAVILSIGEYEELLEDLHDLSIIAERRDEPTITFEDIKKGLKEDGLL</sequence>